<dbReference type="Proteomes" id="UP000492821">
    <property type="component" value="Unassembled WGS sequence"/>
</dbReference>
<evidence type="ECO:0000313" key="2">
    <source>
        <dbReference type="WBParaSite" id="Pan_g10049.t1"/>
    </source>
</evidence>
<dbReference type="WBParaSite" id="Pan_g10049.t1">
    <property type="protein sequence ID" value="Pan_g10049.t1"/>
    <property type="gene ID" value="Pan_g10049"/>
</dbReference>
<reference evidence="2" key="2">
    <citation type="submission" date="2020-10" db="UniProtKB">
        <authorList>
            <consortium name="WormBaseParasite"/>
        </authorList>
    </citation>
    <scope>IDENTIFICATION</scope>
</reference>
<dbReference type="AlphaFoldDB" id="A0A7E4UL58"/>
<evidence type="ECO:0000313" key="1">
    <source>
        <dbReference type="Proteomes" id="UP000492821"/>
    </source>
</evidence>
<name>A0A7E4UL58_PANRE</name>
<proteinExistence type="predicted"/>
<accession>A0A7E4UL58</accession>
<keyword evidence="1" id="KW-1185">Reference proteome</keyword>
<reference evidence="1" key="1">
    <citation type="journal article" date="2013" name="Genetics">
        <title>The draft genome and transcriptome of Panagrellus redivivus are shaped by the harsh demands of a free-living lifestyle.</title>
        <authorList>
            <person name="Srinivasan J."/>
            <person name="Dillman A.R."/>
            <person name="Macchietto M.G."/>
            <person name="Heikkinen L."/>
            <person name="Lakso M."/>
            <person name="Fracchia K.M."/>
            <person name="Antoshechkin I."/>
            <person name="Mortazavi A."/>
            <person name="Wong G."/>
            <person name="Sternberg P.W."/>
        </authorList>
    </citation>
    <scope>NUCLEOTIDE SEQUENCE [LARGE SCALE GENOMIC DNA]</scope>
    <source>
        <strain evidence="1">MT8872</strain>
    </source>
</reference>
<protein>
    <submittedName>
        <fullName evidence="2">Archease domain-containing protein</fullName>
    </submittedName>
</protein>
<organism evidence="1 2">
    <name type="scientific">Panagrellus redivivus</name>
    <name type="common">Microworm</name>
    <dbReference type="NCBI Taxonomy" id="6233"/>
    <lineage>
        <taxon>Eukaryota</taxon>
        <taxon>Metazoa</taxon>
        <taxon>Ecdysozoa</taxon>
        <taxon>Nematoda</taxon>
        <taxon>Chromadorea</taxon>
        <taxon>Rhabditida</taxon>
        <taxon>Tylenchina</taxon>
        <taxon>Panagrolaimomorpha</taxon>
        <taxon>Panagrolaimoidea</taxon>
        <taxon>Panagrolaimidae</taxon>
        <taxon>Panagrellus</taxon>
    </lineage>
</organism>
<sequence>MGEHCQNALDVYAWHFMEEVIQTSGRFDKDLVGGEVHSASTNASIQVFTDETTGGSIIVKDFKLLKACALQIILTASSDAQPDKFNIEFVLSEEAEQESVTDVLKNLFDEHFERGEKGNYLRKEKYVNITLKDNLGWGYTLRAE</sequence>